<reference evidence="1 2" key="1">
    <citation type="submission" date="2016-11" db="EMBL/GenBank/DDBJ databases">
        <authorList>
            <person name="Jaros S."/>
            <person name="Januszkiewicz K."/>
            <person name="Wedrychowicz H."/>
        </authorList>
    </citation>
    <scope>NUCLEOTIDE SEQUENCE [LARGE SCALE GENOMIC DNA]</scope>
    <source>
        <strain evidence="1 2">DSM 27621</strain>
    </source>
</reference>
<sequence>MELSDEKYETIIESLEKGDSFVERGILNIYKMKYQNN</sequence>
<dbReference type="EMBL" id="FRBM01000002">
    <property type="protein sequence ID" value="SHL17130.1"/>
    <property type="molecule type" value="Genomic_DNA"/>
</dbReference>
<evidence type="ECO:0000313" key="1">
    <source>
        <dbReference type="EMBL" id="SHL17130.1"/>
    </source>
</evidence>
<protein>
    <submittedName>
        <fullName evidence="1">Uncharacterized protein</fullName>
    </submittedName>
</protein>
<dbReference type="AlphaFoldDB" id="A0A1M6YGA7"/>
<organism evidence="1 2">
    <name type="scientific">Chryseobacterium contaminans</name>
    <dbReference type="NCBI Taxonomy" id="1423959"/>
    <lineage>
        <taxon>Bacteria</taxon>
        <taxon>Pseudomonadati</taxon>
        <taxon>Bacteroidota</taxon>
        <taxon>Flavobacteriia</taxon>
        <taxon>Flavobacteriales</taxon>
        <taxon>Weeksellaceae</taxon>
        <taxon>Chryseobacterium group</taxon>
        <taxon>Chryseobacterium</taxon>
    </lineage>
</organism>
<dbReference type="STRING" id="1423959.SAMN05444407_102500"/>
<gene>
    <name evidence="1" type="ORF">SAMN05444407_102500</name>
</gene>
<evidence type="ECO:0000313" key="2">
    <source>
        <dbReference type="Proteomes" id="UP000184069"/>
    </source>
</evidence>
<dbReference type="Proteomes" id="UP000184069">
    <property type="component" value="Unassembled WGS sequence"/>
</dbReference>
<name>A0A1M6YGA7_9FLAO</name>
<proteinExistence type="predicted"/>
<accession>A0A1M6YGA7</accession>